<evidence type="ECO:0000313" key="2">
    <source>
        <dbReference type="EMBL" id="KAK1724693.1"/>
    </source>
</evidence>
<dbReference type="Pfam" id="PF13847">
    <property type="entry name" value="Methyltransf_31"/>
    <property type="match status" value="1"/>
</dbReference>
<name>A0AAD8XH70_GLOAC</name>
<dbReference type="GO" id="GO:0008168">
    <property type="term" value="F:methyltransferase activity"/>
    <property type="evidence" value="ECO:0007669"/>
    <property type="project" value="UniProtKB-KW"/>
</dbReference>
<dbReference type="InterPro" id="IPR036388">
    <property type="entry name" value="WH-like_DNA-bd_sf"/>
</dbReference>
<dbReference type="EMBL" id="JAHMHS010000049">
    <property type="protein sequence ID" value="KAK1724693.1"/>
    <property type="molecule type" value="Genomic_DNA"/>
</dbReference>
<dbReference type="GeneID" id="85399402"/>
<dbReference type="SUPFAM" id="SSF53335">
    <property type="entry name" value="S-adenosyl-L-methionine-dependent methyltransferases"/>
    <property type="match status" value="1"/>
</dbReference>
<dbReference type="Gene3D" id="3.40.50.150">
    <property type="entry name" value="Vaccinia Virus protein VP39"/>
    <property type="match status" value="1"/>
</dbReference>
<dbReference type="InterPro" id="IPR025714">
    <property type="entry name" value="Methyltranfer_dom"/>
</dbReference>
<keyword evidence="2" id="KW-0489">Methyltransferase</keyword>
<sequence>MGSITNMKLSSEHDIAKIFNSYVAAGAIGTAWELGLLDEVRTQKAVDIDEFAANHNLDLASTRALVSALATSDILQRQGGAALPGRLLEEAYRTKSLFHWLALGSGSLFARMQYVIRNENREGKFYSRDSAAIAYACRDANTQFIDPVFLDALKSSGENFTSVVDLGSGSGERIMQVLDRYPESTGLGIDIAGPAIEVARSDAVKRGYGGRINFLVGDARKLDYRDEFAKVDLLTSFLMGHDFWPREKCVSSLQRLRKAFPSVKRFFICDTVRILTNDPRSRHAVQEDDVPIFTLGFEFGHALMDVKLPTVEDWEGVFKDGGWVCVKQHHMLPPSLTVLFELVPRDADAINSVRIELLLELWRLVNKDIKIQVVQA</sequence>
<dbReference type="InterPro" id="IPR029063">
    <property type="entry name" value="SAM-dependent_MTases_sf"/>
</dbReference>
<dbReference type="InterPro" id="IPR016461">
    <property type="entry name" value="COMT-like"/>
</dbReference>
<dbReference type="GO" id="GO:0032259">
    <property type="term" value="P:methylation"/>
    <property type="evidence" value="ECO:0007669"/>
    <property type="project" value="UniProtKB-KW"/>
</dbReference>
<comment type="caution">
    <text evidence="2">The sequence shown here is derived from an EMBL/GenBank/DDBJ whole genome shotgun (WGS) entry which is preliminary data.</text>
</comment>
<protein>
    <submittedName>
        <fullName evidence="2">Methyltransferase MppJ</fullName>
    </submittedName>
</protein>
<organism evidence="2 3">
    <name type="scientific">Glomerella acutata</name>
    <name type="common">Colletotrichum acutatum</name>
    <dbReference type="NCBI Taxonomy" id="27357"/>
    <lineage>
        <taxon>Eukaryota</taxon>
        <taxon>Fungi</taxon>
        <taxon>Dikarya</taxon>
        <taxon>Ascomycota</taxon>
        <taxon>Pezizomycotina</taxon>
        <taxon>Sordariomycetes</taxon>
        <taxon>Hypocreomycetidae</taxon>
        <taxon>Glomerellales</taxon>
        <taxon>Glomerellaceae</taxon>
        <taxon>Colletotrichum</taxon>
        <taxon>Colletotrichum acutatum species complex</taxon>
    </lineage>
</organism>
<dbReference type="CDD" id="cd02440">
    <property type="entry name" value="AdoMet_MTases"/>
    <property type="match status" value="1"/>
</dbReference>
<reference evidence="2" key="1">
    <citation type="submission" date="2021-12" db="EMBL/GenBank/DDBJ databases">
        <title>Comparative genomics, transcriptomics and evolutionary studies reveal genomic signatures of adaptation to plant cell wall in hemibiotrophic fungi.</title>
        <authorList>
            <consortium name="DOE Joint Genome Institute"/>
            <person name="Baroncelli R."/>
            <person name="Diaz J.F."/>
            <person name="Benocci T."/>
            <person name="Peng M."/>
            <person name="Battaglia E."/>
            <person name="Haridas S."/>
            <person name="Andreopoulos W."/>
            <person name="Labutti K."/>
            <person name="Pangilinan J."/>
            <person name="Floch G.L."/>
            <person name="Makela M.R."/>
            <person name="Henrissat B."/>
            <person name="Grigoriev I.V."/>
            <person name="Crouch J.A."/>
            <person name="De Vries R.P."/>
            <person name="Sukno S.A."/>
            <person name="Thon M.R."/>
        </authorList>
    </citation>
    <scope>NUCLEOTIDE SEQUENCE</scope>
    <source>
        <strain evidence="2">CBS 112980</strain>
    </source>
</reference>
<evidence type="ECO:0000259" key="1">
    <source>
        <dbReference type="Pfam" id="PF13847"/>
    </source>
</evidence>
<gene>
    <name evidence="2" type="ORF">BDZ83DRAFT_778608</name>
</gene>
<keyword evidence="2" id="KW-0808">Transferase</keyword>
<dbReference type="PIRSF" id="PIRSF005739">
    <property type="entry name" value="O-mtase"/>
    <property type="match status" value="1"/>
</dbReference>
<dbReference type="Proteomes" id="UP001244207">
    <property type="component" value="Unassembled WGS sequence"/>
</dbReference>
<dbReference type="Gene3D" id="1.10.10.10">
    <property type="entry name" value="Winged helix-like DNA-binding domain superfamily/Winged helix DNA-binding domain"/>
    <property type="match status" value="1"/>
</dbReference>
<proteinExistence type="predicted"/>
<dbReference type="AlphaFoldDB" id="A0AAD8XH70"/>
<dbReference type="RefSeq" id="XP_060364748.1">
    <property type="nucleotide sequence ID" value="XM_060515504.1"/>
</dbReference>
<feature type="domain" description="Methyltransferase" evidence="1">
    <location>
        <begin position="161"/>
        <end position="272"/>
    </location>
</feature>
<accession>A0AAD8XH70</accession>
<keyword evidence="3" id="KW-1185">Reference proteome</keyword>
<evidence type="ECO:0000313" key="3">
    <source>
        <dbReference type="Proteomes" id="UP001244207"/>
    </source>
</evidence>